<reference evidence="3" key="1">
    <citation type="journal article" date="2019" name="Int. J. Syst. Evol. Microbiol.">
        <title>The Global Catalogue of Microorganisms (GCM) 10K type strain sequencing project: providing services to taxonomists for standard genome sequencing and annotation.</title>
        <authorList>
            <consortium name="The Broad Institute Genomics Platform"/>
            <consortium name="The Broad Institute Genome Sequencing Center for Infectious Disease"/>
            <person name="Wu L."/>
            <person name="Ma J."/>
        </authorList>
    </citation>
    <scope>NUCLEOTIDE SEQUENCE [LARGE SCALE GENOMIC DNA]</scope>
    <source>
        <strain evidence="3">CGMCC 1.12778</strain>
    </source>
</reference>
<evidence type="ECO:0000256" key="1">
    <source>
        <dbReference type="SAM" id="Phobius"/>
    </source>
</evidence>
<dbReference type="Proteomes" id="UP000643279">
    <property type="component" value="Unassembled WGS sequence"/>
</dbReference>
<gene>
    <name evidence="2" type="ORF">GCM10007170_40530</name>
</gene>
<keyword evidence="1" id="KW-0812">Transmembrane</keyword>
<feature type="transmembrane region" description="Helical" evidence="1">
    <location>
        <begin position="33"/>
        <end position="57"/>
    </location>
</feature>
<name>A0ABQ2AXP3_9MICC</name>
<accession>A0ABQ2AXP3</accession>
<organism evidence="2 3">
    <name type="scientific">Arthrobacter liuii</name>
    <dbReference type="NCBI Taxonomy" id="1476996"/>
    <lineage>
        <taxon>Bacteria</taxon>
        <taxon>Bacillati</taxon>
        <taxon>Actinomycetota</taxon>
        <taxon>Actinomycetes</taxon>
        <taxon>Micrococcales</taxon>
        <taxon>Micrococcaceae</taxon>
        <taxon>Arthrobacter</taxon>
    </lineage>
</organism>
<sequence length="99" mass="10615">MNEIEFVPKERWAALPVQPSAGALRARRRRVGIGMIAATVWMVVVDGAVIAGAAAGARVWDPLGPFVLLGILGVVLSVRQARAQKDELARGYTTLPPRN</sequence>
<comment type="caution">
    <text evidence="2">The sequence shown here is derived from an EMBL/GenBank/DDBJ whole genome shotgun (WGS) entry which is preliminary data.</text>
</comment>
<dbReference type="EMBL" id="BMFW01000033">
    <property type="protein sequence ID" value="GGI01332.1"/>
    <property type="molecule type" value="Genomic_DNA"/>
</dbReference>
<dbReference type="RefSeq" id="WP_188573327.1">
    <property type="nucleotide sequence ID" value="NZ_BMFW01000033.1"/>
</dbReference>
<evidence type="ECO:0008006" key="4">
    <source>
        <dbReference type="Google" id="ProtNLM"/>
    </source>
</evidence>
<evidence type="ECO:0000313" key="3">
    <source>
        <dbReference type="Proteomes" id="UP000643279"/>
    </source>
</evidence>
<keyword evidence="3" id="KW-1185">Reference proteome</keyword>
<feature type="transmembrane region" description="Helical" evidence="1">
    <location>
        <begin position="63"/>
        <end position="81"/>
    </location>
</feature>
<evidence type="ECO:0000313" key="2">
    <source>
        <dbReference type="EMBL" id="GGI01332.1"/>
    </source>
</evidence>
<keyword evidence="1" id="KW-1133">Transmembrane helix</keyword>
<keyword evidence="1" id="KW-0472">Membrane</keyword>
<proteinExistence type="predicted"/>
<protein>
    <recommendedName>
        <fullName evidence="4">Holin-X, holin superfamily III</fullName>
    </recommendedName>
</protein>